<evidence type="ECO:0000313" key="9">
    <source>
        <dbReference type="Proteomes" id="UP001548590"/>
    </source>
</evidence>
<evidence type="ECO:0000256" key="1">
    <source>
        <dbReference type="ARBA" id="ARBA00004651"/>
    </source>
</evidence>
<name>A0ABV2CU66_9RHOO</name>
<keyword evidence="6 7" id="KW-0472">Membrane</keyword>
<evidence type="ECO:0000256" key="4">
    <source>
        <dbReference type="ARBA" id="ARBA00022692"/>
    </source>
</evidence>
<evidence type="ECO:0000256" key="5">
    <source>
        <dbReference type="ARBA" id="ARBA00022989"/>
    </source>
</evidence>
<feature type="transmembrane region" description="Helical" evidence="7">
    <location>
        <begin position="47"/>
        <end position="67"/>
    </location>
</feature>
<reference evidence="8 9" key="1">
    <citation type="submission" date="2024-07" db="EMBL/GenBank/DDBJ databases">
        <title>Uliginosibacterium paludis KCTC:42655.</title>
        <authorList>
            <person name="Kim M.K."/>
        </authorList>
    </citation>
    <scope>NUCLEOTIDE SEQUENCE [LARGE SCALE GENOMIC DNA]</scope>
    <source>
        <strain evidence="8 9">KCTC 42655</strain>
    </source>
</reference>
<keyword evidence="5 7" id="KW-1133">Transmembrane helix</keyword>
<sequence>MTQSLILFLSYLITAVLLLGVFVWVYARVTPYHEFQLIRENNSAAAVTLGGAMLGFTFPMMASIYYTQSLVEMMLWALITGLVQLGVFIALRRWAGQIEQGRIAPAILLASASIAVGLLNAVCISH</sequence>
<keyword evidence="3" id="KW-1003">Cell membrane</keyword>
<comment type="similarity">
    <text evidence="2">Belongs to the UPF0719 family.</text>
</comment>
<dbReference type="Pfam" id="PF03994">
    <property type="entry name" value="DUF350"/>
    <property type="match status" value="1"/>
</dbReference>
<keyword evidence="9" id="KW-1185">Reference proteome</keyword>
<gene>
    <name evidence="8" type="ORF">ABVT11_14255</name>
</gene>
<evidence type="ECO:0000256" key="3">
    <source>
        <dbReference type="ARBA" id="ARBA00022475"/>
    </source>
</evidence>
<accession>A0ABV2CU66</accession>
<evidence type="ECO:0000313" key="8">
    <source>
        <dbReference type="EMBL" id="MET1490997.1"/>
    </source>
</evidence>
<dbReference type="EMBL" id="JBEWLZ010000008">
    <property type="protein sequence ID" value="MET1490997.1"/>
    <property type="molecule type" value="Genomic_DNA"/>
</dbReference>
<dbReference type="RefSeq" id="WP_345930101.1">
    <property type="nucleotide sequence ID" value="NZ_JBDIVF010000014.1"/>
</dbReference>
<evidence type="ECO:0000256" key="6">
    <source>
        <dbReference type="ARBA" id="ARBA00023136"/>
    </source>
</evidence>
<feature type="transmembrane region" description="Helical" evidence="7">
    <location>
        <begin position="73"/>
        <end position="91"/>
    </location>
</feature>
<dbReference type="PANTHER" id="PTHR40043:SF1">
    <property type="entry name" value="UPF0719 INNER MEMBRANE PROTEIN YJFL"/>
    <property type="match status" value="1"/>
</dbReference>
<organism evidence="8 9">
    <name type="scientific">Uliginosibacterium paludis</name>
    <dbReference type="NCBI Taxonomy" id="1615952"/>
    <lineage>
        <taxon>Bacteria</taxon>
        <taxon>Pseudomonadati</taxon>
        <taxon>Pseudomonadota</taxon>
        <taxon>Betaproteobacteria</taxon>
        <taxon>Rhodocyclales</taxon>
        <taxon>Zoogloeaceae</taxon>
        <taxon>Uliginosibacterium</taxon>
    </lineage>
</organism>
<dbReference type="PANTHER" id="PTHR40043">
    <property type="entry name" value="UPF0719 INNER MEMBRANE PROTEIN YJFL"/>
    <property type="match status" value="1"/>
</dbReference>
<protein>
    <submittedName>
        <fullName evidence="8">DUF350 domain-containing protein</fullName>
    </submittedName>
</protein>
<dbReference type="Proteomes" id="UP001548590">
    <property type="component" value="Unassembled WGS sequence"/>
</dbReference>
<proteinExistence type="inferred from homology"/>
<evidence type="ECO:0000256" key="2">
    <source>
        <dbReference type="ARBA" id="ARBA00005779"/>
    </source>
</evidence>
<evidence type="ECO:0000256" key="7">
    <source>
        <dbReference type="SAM" id="Phobius"/>
    </source>
</evidence>
<comment type="subcellular location">
    <subcellularLocation>
        <location evidence="1">Cell membrane</location>
        <topology evidence="1">Multi-pass membrane protein</topology>
    </subcellularLocation>
</comment>
<feature type="transmembrane region" description="Helical" evidence="7">
    <location>
        <begin position="103"/>
        <end position="122"/>
    </location>
</feature>
<feature type="transmembrane region" description="Helical" evidence="7">
    <location>
        <begin position="6"/>
        <end position="27"/>
    </location>
</feature>
<dbReference type="InterPro" id="IPR007140">
    <property type="entry name" value="DUF350"/>
</dbReference>
<keyword evidence="4 7" id="KW-0812">Transmembrane</keyword>
<comment type="caution">
    <text evidence="8">The sequence shown here is derived from an EMBL/GenBank/DDBJ whole genome shotgun (WGS) entry which is preliminary data.</text>
</comment>